<name>A0A1C3YRX5_9LACO</name>
<dbReference type="PIRSF" id="PIRSF000138">
    <property type="entry name" value="Al-hdrx_acd_dh"/>
    <property type="match status" value="1"/>
</dbReference>
<dbReference type="EMBL" id="FMAO01000001">
    <property type="protein sequence ID" value="SCB72846.1"/>
    <property type="molecule type" value="Genomic_DNA"/>
</dbReference>
<dbReference type="InterPro" id="IPR037396">
    <property type="entry name" value="FMN_HAD"/>
</dbReference>
<keyword evidence="3 10" id="KW-0285">Flavoprotein</keyword>
<sequence length="364" mass="39303">MSEYIASEREGKVDFVNTNDLEEAAKETIPRGGYGYIQSGAGDLITYKRNITAFDKKVIVPGVLRDVENPDTQVDFQDMHLTAPIIMAPVAAHGLAHVDGEKYTAKGVANFGSIFTASSFASTTLEDIREAGGQDANQWFQFYMSKDNGINDQIIATAERNGSKAIVLTADATLGGNREADKRNHFTFPLPMPIVAAYQSGVGQSMDAVYKSAKQKLAPRDVEYIASHTDIPVYVKGVQSAEDVYRSLDAGARGIWVTNHGGRQLDGGPAAFESLETVVDAVSGRVPVVFDSGVRRGQHVFKALATGADLVAIGRPAIYGLSLGGATGVEQVFNFFKDELELVIQLAGTQTIDDVRNFTLRDSW</sequence>
<feature type="binding site" evidence="10">
    <location>
        <position position="178"/>
    </location>
    <ligand>
        <name>glyoxylate</name>
        <dbReference type="ChEBI" id="CHEBI:36655"/>
    </ligand>
</feature>
<feature type="binding site" evidence="10">
    <location>
        <position position="236"/>
    </location>
    <ligand>
        <name>FMN</name>
        <dbReference type="ChEBI" id="CHEBI:58210"/>
    </ligand>
</feature>
<feature type="domain" description="FMN hydroxy acid dehydrogenase" evidence="11">
    <location>
        <begin position="10"/>
        <end position="364"/>
    </location>
</feature>
<reference evidence="13" key="1">
    <citation type="submission" date="2016-08" db="EMBL/GenBank/DDBJ databases">
        <authorList>
            <person name="Varghese N."/>
            <person name="Submissions Spin"/>
        </authorList>
    </citation>
    <scope>NUCLEOTIDE SEQUENCE [LARGE SCALE GENOMIC DNA]</scope>
    <source>
        <strain evidence="13">R-53094</strain>
    </source>
</reference>
<dbReference type="Gene3D" id="3.20.20.70">
    <property type="entry name" value="Aldolase class I"/>
    <property type="match status" value="1"/>
</dbReference>
<feature type="binding site" evidence="10">
    <location>
        <position position="263"/>
    </location>
    <ligand>
        <name>glyoxylate</name>
        <dbReference type="ChEBI" id="CHEBI:36655"/>
    </ligand>
</feature>
<evidence type="ECO:0000259" key="11">
    <source>
        <dbReference type="PROSITE" id="PS51349"/>
    </source>
</evidence>
<comment type="subunit">
    <text evidence="2">Homotetramer.</text>
</comment>
<feature type="binding site" evidence="10">
    <location>
        <begin position="314"/>
        <end position="315"/>
    </location>
    <ligand>
        <name>FMN</name>
        <dbReference type="ChEBI" id="CHEBI:58210"/>
    </ligand>
</feature>
<dbReference type="Pfam" id="PF01070">
    <property type="entry name" value="FMN_dh"/>
    <property type="match status" value="1"/>
</dbReference>
<organism evidence="12 13">
    <name type="scientific">Weissella bombi</name>
    <dbReference type="NCBI Taxonomy" id="1505725"/>
    <lineage>
        <taxon>Bacteria</taxon>
        <taxon>Bacillati</taxon>
        <taxon>Bacillota</taxon>
        <taxon>Bacilli</taxon>
        <taxon>Lactobacillales</taxon>
        <taxon>Lactobacillaceae</taxon>
        <taxon>Weissella</taxon>
    </lineage>
</organism>
<dbReference type="Proteomes" id="UP000199268">
    <property type="component" value="Unassembled WGS sequence"/>
</dbReference>
<evidence type="ECO:0000256" key="9">
    <source>
        <dbReference type="PIRSR" id="PIRSR000138-1"/>
    </source>
</evidence>
<feature type="binding site" evidence="10">
    <location>
        <begin position="89"/>
        <end position="91"/>
    </location>
    <ligand>
        <name>FMN</name>
        <dbReference type="ChEBI" id="CHEBI:58210"/>
    </ligand>
</feature>
<evidence type="ECO:0000256" key="3">
    <source>
        <dbReference type="ARBA" id="ARBA00022630"/>
    </source>
</evidence>
<comment type="catalytic activity">
    <reaction evidence="8">
        <text>(S)-lactate + O2 = pyruvate + H2O2</text>
        <dbReference type="Rhea" id="RHEA:55868"/>
        <dbReference type="ChEBI" id="CHEBI:15361"/>
        <dbReference type="ChEBI" id="CHEBI:15379"/>
        <dbReference type="ChEBI" id="CHEBI:16240"/>
        <dbReference type="ChEBI" id="CHEBI:16651"/>
    </reaction>
    <physiologicalReaction direction="left-to-right" evidence="8">
        <dbReference type="Rhea" id="RHEA:55869"/>
    </physiologicalReaction>
</comment>
<protein>
    <recommendedName>
        <fullName evidence="7">L-lactate oxidase</fullName>
    </recommendedName>
</protein>
<evidence type="ECO:0000313" key="12">
    <source>
        <dbReference type="EMBL" id="SCB72846.1"/>
    </source>
</evidence>
<evidence type="ECO:0000256" key="6">
    <source>
        <dbReference type="ARBA" id="ARBA00024042"/>
    </source>
</evidence>
<dbReference type="AlphaFoldDB" id="A0A1C3YRX5"/>
<dbReference type="OrthoDB" id="9770452at2"/>
<feature type="binding site" evidence="10">
    <location>
        <position position="141"/>
    </location>
    <ligand>
        <name>FMN</name>
        <dbReference type="ChEBI" id="CHEBI:58210"/>
    </ligand>
</feature>
<evidence type="ECO:0000256" key="1">
    <source>
        <dbReference type="ARBA" id="ARBA00001917"/>
    </source>
</evidence>
<feature type="binding site" evidence="10">
    <location>
        <position position="169"/>
    </location>
    <ligand>
        <name>FMN</name>
        <dbReference type="ChEBI" id="CHEBI:58210"/>
    </ligand>
</feature>
<dbReference type="STRING" id="1505725.GA0061074_10194"/>
<accession>A0A1C3YRX5</accession>
<evidence type="ECO:0000256" key="2">
    <source>
        <dbReference type="ARBA" id="ARBA00011881"/>
    </source>
</evidence>
<dbReference type="GO" id="GO:0016491">
    <property type="term" value="F:oxidoreductase activity"/>
    <property type="evidence" value="ECO:0007669"/>
    <property type="project" value="UniProtKB-KW"/>
</dbReference>
<feature type="binding site" evidence="10">
    <location>
        <position position="260"/>
    </location>
    <ligand>
        <name>glyoxylate</name>
        <dbReference type="ChEBI" id="CHEBI:36655"/>
    </ligand>
</feature>
<feature type="binding site" evidence="10">
    <location>
        <position position="36"/>
    </location>
    <ligand>
        <name>glyoxylate</name>
        <dbReference type="ChEBI" id="CHEBI:36655"/>
    </ligand>
</feature>
<comment type="similarity">
    <text evidence="6">Belongs to the FMN-dependent alpha-hydroxy acid dehydrogenase family.</text>
</comment>
<dbReference type="SUPFAM" id="SSF51395">
    <property type="entry name" value="FMN-linked oxidoreductases"/>
    <property type="match status" value="1"/>
</dbReference>
<feature type="active site" description="Proton acceptor" evidence="9">
    <location>
        <position position="260"/>
    </location>
</feature>
<feature type="binding site" evidence="10">
    <location>
        <begin position="291"/>
        <end position="295"/>
    </location>
    <ligand>
        <name>FMN</name>
        <dbReference type="ChEBI" id="CHEBI:58210"/>
    </ligand>
</feature>
<evidence type="ECO:0000256" key="10">
    <source>
        <dbReference type="PIRSR" id="PIRSR000138-2"/>
    </source>
</evidence>
<evidence type="ECO:0000256" key="7">
    <source>
        <dbReference type="ARBA" id="ARBA00029513"/>
    </source>
</evidence>
<evidence type="ECO:0000256" key="5">
    <source>
        <dbReference type="ARBA" id="ARBA00023002"/>
    </source>
</evidence>
<evidence type="ECO:0000256" key="8">
    <source>
        <dbReference type="ARBA" id="ARBA00048754"/>
    </source>
</evidence>
<dbReference type="GO" id="GO:0010181">
    <property type="term" value="F:FMN binding"/>
    <property type="evidence" value="ECO:0007669"/>
    <property type="project" value="InterPro"/>
</dbReference>
<keyword evidence="13" id="KW-1185">Reference proteome</keyword>
<proteinExistence type="inferred from homology"/>
<comment type="cofactor">
    <cofactor evidence="1">
        <name>FMN</name>
        <dbReference type="ChEBI" id="CHEBI:58210"/>
    </cofactor>
</comment>
<feature type="binding site" evidence="10">
    <location>
        <position position="143"/>
    </location>
    <ligand>
        <name>glyoxylate</name>
        <dbReference type="ChEBI" id="CHEBI:36655"/>
    </ligand>
</feature>
<dbReference type="InterPro" id="IPR000262">
    <property type="entry name" value="FMN-dep_DH"/>
</dbReference>
<dbReference type="InterPro" id="IPR012133">
    <property type="entry name" value="Alpha-hydoxy_acid_DH_FMN"/>
</dbReference>
<dbReference type="InterPro" id="IPR013785">
    <property type="entry name" value="Aldolase_TIM"/>
</dbReference>
<keyword evidence="4 10" id="KW-0288">FMN</keyword>
<dbReference type="PANTHER" id="PTHR10578:SF107">
    <property type="entry name" value="2-HYDROXYACID OXIDASE 1"/>
    <property type="match status" value="1"/>
</dbReference>
<evidence type="ECO:0000313" key="13">
    <source>
        <dbReference type="Proteomes" id="UP000199268"/>
    </source>
</evidence>
<dbReference type="PANTHER" id="PTHR10578">
    <property type="entry name" value="S -2-HYDROXY-ACID OXIDASE-RELATED"/>
    <property type="match status" value="1"/>
</dbReference>
<dbReference type="RefSeq" id="WP_092461141.1">
    <property type="nucleotide sequence ID" value="NZ_BJEE01000002.1"/>
</dbReference>
<evidence type="ECO:0000256" key="4">
    <source>
        <dbReference type="ARBA" id="ARBA00022643"/>
    </source>
</evidence>
<feature type="binding site" evidence="10">
    <location>
        <position position="118"/>
    </location>
    <ligand>
        <name>FMN</name>
        <dbReference type="ChEBI" id="CHEBI:58210"/>
    </ligand>
</feature>
<dbReference type="PROSITE" id="PS51349">
    <property type="entry name" value="FMN_HYDROXY_ACID_DH_2"/>
    <property type="match status" value="1"/>
</dbReference>
<gene>
    <name evidence="12" type="ORF">GA0061074_10194</name>
</gene>
<keyword evidence="5" id="KW-0560">Oxidoreductase</keyword>